<proteinExistence type="predicted"/>
<feature type="coiled-coil region" evidence="1">
    <location>
        <begin position="41"/>
        <end position="131"/>
    </location>
</feature>
<protein>
    <submittedName>
        <fullName evidence="5">Disease resistance protein RGA4</fullName>
    </submittedName>
</protein>
<dbReference type="InterPro" id="IPR002182">
    <property type="entry name" value="NB-ARC"/>
</dbReference>
<evidence type="ECO:0000259" key="3">
    <source>
        <dbReference type="Pfam" id="PF00931"/>
    </source>
</evidence>
<evidence type="ECO:0000256" key="2">
    <source>
        <dbReference type="SAM" id="SignalP"/>
    </source>
</evidence>
<keyword evidence="1" id="KW-0175">Coiled coil</keyword>
<organism evidence="4 5">
    <name type="scientific">Dioscorea cayennensis subsp. rotundata</name>
    <name type="common">White Guinea yam</name>
    <name type="synonym">Dioscorea rotundata</name>
    <dbReference type="NCBI Taxonomy" id="55577"/>
    <lineage>
        <taxon>Eukaryota</taxon>
        <taxon>Viridiplantae</taxon>
        <taxon>Streptophyta</taxon>
        <taxon>Embryophyta</taxon>
        <taxon>Tracheophyta</taxon>
        <taxon>Spermatophyta</taxon>
        <taxon>Magnoliopsida</taxon>
        <taxon>Liliopsida</taxon>
        <taxon>Dioscoreales</taxon>
        <taxon>Dioscoreaceae</taxon>
        <taxon>Dioscorea</taxon>
    </lineage>
</organism>
<dbReference type="Gene3D" id="3.40.50.300">
    <property type="entry name" value="P-loop containing nucleotide triphosphate hydrolases"/>
    <property type="match status" value="1"/>
</dbReference>
<dbReference type="InterPro" id="IPR027417">
    <property type="entry name" value="P-loop_NTPase"/>
</dbReference>
<keyword evidence="2" id="KW-0732">Signal</keyword>
<dbReference type="Proteomes" id="UP001515500">
    <property type="component" value="Chromosome 3"/>
</dbReference>
<dbReference type="GO" id="GO:0043531">
    <property type="term" value="F:ADP binding"/>
    <property type="evidence" value="ECO:0007669"/>
    <property type="project" value="InterPro"/>
</dbReference>
<dbReference type="RefSeq" id="XP_039113717.1">
    <property type="nucleotide sequence ID" value="XM_039257783.1"/>
</dbReference>
<evidence type="ECO:0000313" key="5">
    <source>
        <dbReference type="RefSeq" id="XP_039113717.1"/>
    </source>
</evidence>
<gene>
    <name evidence="5" type="primary">LOC120249273</name>
</gene>
<dbReference type="Pfam" id="PF00931">
    <property type="entry name" value="NB-ARC"/>
    <property type="match status" value="1"/>
</dbReference>
<dbReference type="AlphaFoldDB" id="A0AB40AFP2"/>
<keyword evidence="4" id="KW-1185">Reference proteome</keyword>
<dbReference type="SUPFAM" id="SSF52540">
    <property type="entry name" value="P-loop containing nucleoside triphosphate hydrolases"/>
    <property type="match status" value="1"/>
</dbReference>
<feature type="signal peptide" evidence="2">
    <location>
        <begin position="1"/>
        <end position="19"/>
    </location>
</feature>
<feature type="chain" id="PRO_5044236661" evidence="2">
    <location>
        <begin position="20"/>
        <end position="397"/>
    </location>
</feature>
<accession>A0AB40AFP2</accession>
<dbReference type="PANTHER" id="PTHR36766:SF51">
    <property type="entry name" value="DISEASE RESISTANCE RPP13-LIKE PROTEIN 1"/>
    <property type="match status" value="1"/>
</dbReference>
<dbReference type="PANTHER" id="PTHR36766">
    <property type="entry name" value="PLANT BROAD-SPECTRUM MILDEW RESISTANCE PROTEIN RPW8"/>
    <property type="match status" value="1"/>
</dbReference>
<dbReference type="PRINTS" id="PR00364">
    <property type="entry name" value="DISEASERSIST"/>
</dbReference>
<dbReference type="GeneID" id="120249273"/>
<feature type="domain" description="NB-ARC" evidence="3">
    <location>
        <begin position="241"/>
        <end position="388"/>
    </location>
</feature>
<reference evidence="5" key="1">
    <citation type="submission" date="2025-08" db="UniProtKB">
        <authorList>
            <consortium name="RefSeq"/>
        </authorList>
    </citation>
    <scope>IDENTIFICATION</scope>
</reference>
<sequence>MPSATLSALAGSLLSPLHAVSLEKLIGYLWDYLSSAPSPSSSDEAEKRQQLNDSLEALEDAKLNVELMQSRIMKLFQKHKQNKRVVGLHNKLKDVGYDIQDLESEMKYMQMERKVQEINKAEEEEEAAAADSTSSRFSLKRSFPFGLPIVSFSKKKRRLPTSSQSSSLSTYEDIVRQVTSILKQIKSIESKLKDETTLEDLFDQLIMNKVYDPREHHFTQNERVTTSSTNERKIYGRNNEIQWLIEFLKEPNVNGNVCVAPIVGLGGMGKTTLAQFVFNHEEIKDYFNNQAWICVSDHFDRFRITKQMVDSFRSLADSCSSTTSLDLLERELKTHLRGKKFLLVLDDIWSDEWQQLLIPLQSAQSQSIKIKIIVTCRDPTVLRSIDKKKYNYFERYR</sequence>
<evidence type="ECO:0000313" key="4">
    <source>
        <dbReference type="Proteomes" id="UP001515500"/>
    </source>
</evidence>
<evidence type="ECO:0000256" key="1">
    <source>
        <dbReference type="SAM" id="Coils"/>
    </source>
</evidence>
<name>A0AB40AFP2_DIOCR</name>